<sequence>MGETIGKRHHTQNILLKNLTRAPYDALSTLEMEGVHVVQALSTVCTKMDIKQSFADVVFEVDDERILHLEFQSNKEPNLHRLLRYDSFFHKTYTVPICTIVLYTSGVNDAPEQMDACTIQHQVENVFLSHFDGGHCWMRSNNTIDMTIGPTKTGCD</sequence>
<proteinExistence type="predicted"/>
<dbReference type="Proteomes" id="UP001139263">
    <property type="component" value="Unassembled WGS sequence"/>
</dbReference>
<comment type="caution">
    <text evidence="1">The sequence shown here is derived from an EMBL/GenBank/DDBJ whole genome shotgun (WGS) entry which is preliminary data.</text>
</comment>
<gene>
    <name evidence="1" type="ORF">MM817_02963</name>
</gene>
<evidence type="ECO:0000313" key="2">
    <source>
        <dbReference type="Proteomes" id="UP001139263"/>
    </source>
</evidence>
<accession>A0A9X1VAH7</accession>
<name>A0A9X1VAH7_9BACL</name>
<reference evidence="1" key="1">
    <citation type="submission" date="2022-03" db="EMBL/GenBank/DDBJ databases">
        <title>Draft Genome Sequence of Firmicute Strain S0AB, a Heterotrophic Iron/Sulfur-Oxidizing Extreme Acidophile.</title>
        <authorList>
            <person name="Vergara E."/>
            <person name="Pakostova E."/>
            <person name="Johnson D.B."/>
            <person name="Holmes D.S."/>
        </authorList>
    </citation>
    <scope>NUCLEOTIDE SEQUENCE</scope>
    <source>
        <strain evidence="1">S0AB</strain>
    </source>
</reference>
<protein>
    <submittedName>
        <fullName evidence="1">Uncharacterized protein</fullName>
    </submittedName>
</protein>
<keyword evidence="2" id="KW-1185">Reference proteome</keyword>
<dbReference type="AlphaFoldDB" id="A0A9X1VAH7"/>
<dbReference type="RefSeq" id="WP_241716522.1">
    <property type="nucleotide sequence ID" value="NZ_JALBUF010000020.1"/>
</dbReference>
<organism evidence="1 2">
    <name type="scientific">Sulfoacidibacillus ferrooxidans</name>
    <dbReference type="NCBI Taxonomy" id="2005001"/>
    <lineage>
        <taxon>Bacteria</taxon>
        <taxon>Bacillati</taxon>
        <taxon>Bacillota</taxon>
        <taxon>Bacilli</taxon>
        <taxon>Bacillales</taxon>
        <taxon>Alicyclobacillaceae</taxon>
        <taxon>Sulfoacidibacillus</taxon>
    </lineage>
</organism>
<dbReference type="EMBL" id="JALBUF010000020">
    <property type="protein sequence ID" value="MCI0184666.1"/>
    <property type="molecule type" value="Genomic_DNA"/>
</dbReference>
<evidence type="ECO:0000313" key="1">
    <source>
        <dbReference type="EMBL" id="MCI0184666.1"/>
    </source>
</evidence>